<reference evidence="1 2" key="1">
    <citation type="submission" date="2024-01" db="EMBL/GenBank/DDBJ databases">
        <title>Seven novel Bacillus-like species.</title>
        <authorList>
            <person name="Liu G."/>
        </authorList>
    </citation>
    <scope>NUCLEOTIDE SEQUENCE [LARGE SCALE GENOMIC DNA]</scope>
    <source>
        <strain evidence="1 2">FJAT-51614</strain>
    </source>
</reference>
<comment type="caution">
    <text evidence="1">The sequence shown here is derived from an EMBL/GenBank/DDBJ whole genome shotgun (WGS) entry which is preliminary data.</text>
</comment>
<evidence type="ECO:0000313" key="2">
    <source>
        <dbReference type="Proteomes" id="UP001364890"/>
    </source>
</evidence>
<keyword evidence="2" id="KW-1185">Reference proteome</keyword>
<sequence length="128" mass="15046">MSGVNKIQFYIPSLLDFLDHERPKWLEEVKIVGVKTRNIKYFIGYPTQETTRIEQIVAEDFTIYDLHLNFKTKILSFYLESEEIPPESVILQKVFQTFAVHFNERKVGYLLYGSGKNRPKPAKVLSFK</sequence>
<proteinExistence type="predicted"/>
<dbReference type="EMBL" id="JBAWSY010000002">
    <property type="protein sequence ID" value="MEI4768873.1"/>
    <property type="molecule type" value="Genomic_DNA"/>
</dbReference>
<evidence type="ECO:0000313" key="1">
    <source>
        <dbReference type="EMBL" id="MEI4768873.1"/>
    </source>
</evidence>
<accession>A0ABU8F1J0</accession>
<dbReference type="Proteomes" id="UP001364890">
    <property type="component" value="Unassembled WGS sequence"/>
</dbReference>
<name>A0ABU8F1J0_9BACI</name>
<organism evidence="1 2">
    <name type="scientific">Psychrobacillus mangrovi</name>
    <dbReference type="NCBI Taxonomy" id="3117745"/>
    <lineage>
        <taxon>Bacteria</taxon>
        <taxon>Bacillati</taxon>
        <taxon>Bacillota</taxon>
        <taxon>Bacilli</taxon>
        <taxon>Bacillales</taxon>
        <taxon>Bacillaceae</taxon>
        <taxon>Psychrobacillus</taxon>
    </lineage>
</organism>
<dbReference type="RefSeq" id="WP_336496424.1">
    <property type="nucleotide sequence ID" value="NZ_JBAWSY010000002.1"/>
</dbReference>
<protein>
    <submittedName>
        <fullName evidence="1">Uncharacterized protein</fullName>
    </submittedName>
</protein>
<gene>
    <name evidence="1" type="ORF">WAX74_04270</name>
</gene>